<reference evidence="3 4" key="1">
    <citation type="journal article" date="2020" name="ISME J.">
        <title>Uncovering the hidden diversity of litter-decomposition mechanisms in mushroom-forming fungi.</title>
        <authorList>
            <person name="Floudas D."/>
            <person name="Bentzer J."/>
            <person name="Ahren D."/>
            <person name="Johansson T."/>
            <person name="Persson P."/>
            <person name="Tunlid A."/>
        </authorList>
    </citation>
    <scope>NUCLEOTIDE SEQUENCE [LARGE SCALE GENOMIC DNA]</scope>
    <source>
        <strain evidence="3 4">CBS 101986</strain>
    </source>
</reference>
<feature type="region of interest" description="Disordered" evidence="1">
    <location>
        <begin position="635"/>
        <end position="1126"/>
    </location>
</feature>
<feature type="region of interest" description="Disordered" evidence="1">
    <location>
        <begin position="86"/>
        <end position="148"/>
    </location>
</feature>
<feature type="compositionally biased region" description="Low complexity" evidence="1">
    <location>
        <begin position="713"/>
        <end position="726"/>
    </location>
</feature>
<feature type="compositionally biased region" description="Polar residues" evidence="1">
    <location>
        <begin position="1095"/>
        <end position="1116"/>
    </location>
</feature>
<dbReference type="AlphaFoldDB" id="A0A8H5F288"/>
<organism evidence="3 4">
    <name type="scientific">Psilocybe cf. subviscida</name>
    <dbReference type="NCBI Taxonomy" id="2480587"/>
    <lineage>
        <taxon>Eukaryota</taxon>
        <taxon>Fungi</taxon>
        <taxon>Dikarya</taxon>
        <taxon>Basidiomycota</taxon>
        <taxon>Agaricomycotina</taxon>
        <taxon>Agaricomycetes</taxon>
        <taxon>Agaricomycetidae</taxon>
        <taxon>Agaricales</taxon>
        <taxon>Agaricineae</taxon>
        <taxon>Strophariaceae</taxon>
        <taxon>Psilocybe</taxon>
    </lineage>
</organism>
<feature type="compositionally biased region" description="Acidic residues" evidence="1">
    <location>
        <begin position="357"/>
        <end position="367"/>
    </location>
</feature>
<feature type="compositionally biased region" description="Low complexity" evidence="1">
    <location>
        <begin position="948"/>
        <end position="967"/>
    </location>
</feature>
<feature type="compositionally biased region" description="Basic residues" evidence="1">
    <location>
        <begin position="330"/>
        <end position="340"/>
    </location>
</feature>
<feature type="region of interest" description="Disordered" evidence="1">
    <location>
        <begin position="494"/>
        <end position="564"/>
    </location>
</feature>
<feature type="compositionally biased region" description="Low complexity" evidence="1">
    <location>
        <begin position="1020"/>
        <end position="1051"/>
    </location>
</feature>
<feature type="transmembrane region" description="Helical" evidence="2">
    <location>
        <begin position="28"/>
        <end position="47"/>
    </location>
</feature>
<feature type="compositionally biased region" description="Basic and acidic residues" evidence="1">
    <location>
        <begin position="535"/>
        <end position="547"/>
    </location>
</feature>
<feature type="compositionally biased region" description="Polar residues" evidence="1">
    <location>
        <begin position="388"/>
        <end position="398"/>
    </location>
</feature>
<keyword evidence="2" id="KW-0812">Transmembrane</keyword>
<dbReference type="OrthoDB" id="9451547at2759"/>
<feature type="compositionally biased region" description="Pro residues" evidence="1">
    <location>
        <begin position="844"/>
        <end position="854"/>
    </location>
</feature>
<feature type="compositionally biased region" description="Polar residues" evidence="1">
    <location>
        <begin position="695"/>
        <end position="710"/>
    </location>
</feature>
<evidence type="ECO:0000256" key="2">
    <source>
        <dbReference type="SAM" id="Phobius"/>
    </source>
</evidence>
<keyword evidence="4" id="KW-1185">Reference proteome</keyword>
<evidence type="ECO:0000256" key="1">
    <source>
        <dbReference type="SAM" id="MobiDB-lite"/>
    </source>
</evidence>
<feature type="compositionally biased region" description="Polar residues" evidence="1">
    <location>
        <begin position="133"/>
        <end position="148"/>
    </location>
</feature>
<feature type="compositionally biased region" description="Low complexity" evidence="1">
    <location>
        <begin position="979"/>
        <end position="988"/>
    </location>
</feature>
<feature type="region of interest" description="Disordered" evidence="1">
    <location>
        <begin position="1"/>
        <end position="20"/>
    </location>
</feature>
<feature type="compositionally biased region" description="Low complexity" evidence="1">
    <location>
        <begin position="916"/>
        <end position="936"/>
    </location>
</feature>
<feature type="compositionally biased region" description="Polar residues" evidence="1">
    <location>
        <begin position="550"/>
        <end position="564"/>
    </location>
</feature>
<dbReference type="Proteomes" id="UP000567179">
    <property type="component" value="Unassembled WGS sequence"/>
</dbReference>
<dbReference type="EMBL" id="JAACJJ010000028">
    <property type="protein sequence ID" value="KAF5320907.1"/>
    <property type="molecule type" value="Genomic_DNA"/>
</dbReference>
<feature type="compositionally biased region" description="Low complexity" evidence="1">
    <location>
        <begin position="886"/>
        <end position="902"/>
    </location>
</feature>
<protein>
    <submittedName>
        <fullName evidence="3">Uncharacterized protein</fullName>
    </submittedName>
</protein>
<evidence type="ECO:0000313" key="4">
    <source>
        <dbReference type="Proteomes" id="UP000567179"/>
    </source>
</evidence>
<proteinExistence type="predicted"/>
<feature type="compositionally biased region" description="Basic and acidic residues" evidence="1">
    <location>
        <begin position="1"/>
        <end position="15"/>
    </location>
</feature>
<feature type="compositionally biased region" description="Acidic residues" evidence="1">
    <location>
        <begin position="275"/>
        <end position="292"/>
    </location>
</feature>
<feature type="region of interest" description="Disordered" evidence="1">
    <location>
        <begin position="1243"/>
        <end position="1267"/>
    </location>
</feature>
<feature type="compositionally biased region" description="Basic and acidic residues" evidence="1">
    <location>
        <begin position="641"/>
        <end position="684"/>
    </location>
</feature>
<feature type="compositionally biased region" description="Polar residues" evidence="1">
    <location>
        <begin position="825"/>
        <end position="837"/>
    </location>
</feature>
<feature type="region of interest" description="Disordered" evidence="1">
    <location>
        <begin position="205"/>
        <end position="401"/>
    </location>
</feature>
<feature type="compositionally biased region" description="Polar residues" evidence="1">
    <location>
        <begin position="1052"/>
        <end position="1065"/>
    </location>
</feature>
<feature type="region of interest" description="Disordered" evidence="1">
    <location>
        <begin position="1174"/>
        <end position="1206"/>
    </location>
</feature>
<feature type="compositionally biased region" description="Low complexity" evidence="1">
    <location>
        <begin position="737"/>
        <end position="752"/>
    </location>
</feature>
<name>A0A8H5F288_9AGAR</name>
<feature type="compositionally biased region" description="Low complexity" evidence="1">
    <location>
        <begin position="1066"/>
        <end position="1082"/>
    </location>
</feature>
<evidence type="ECO:0000313" key="3">
    <source>
        <dbReference type="EMBL" id="KAF5320907.1"/>
    </source>
</evidence>
<feature type="compositionally biased region" description="Basic and acidic residues" evidence="1">
    <location>
        <begin position="205"/>
        <end position="216"/>
    </location>
</feature>
<keyword evidence="2" id="KW-0472">Membrane</keyword>
<feature type="compositionally biased region" description="Polar residues" evidence="1">
    <location>
        <begin position="989"/>
        <end position="1005"/>
    </location>
</feature>
<keyword evidence="2" id="KW-1133">Transmembrane helix</keyword>
<gene>
    <name evidence="3" type="ORF">D9619_000727</name>
</gene>
<feature type="compositionally biased region" description="Low complexity" evidence="1">
    <location>
        <begin position="515"/>
        <end position="534"/>
    </location>
</feature>
<sequence>MHDHSADILGNEHLRTSRPPPSRFTPQWLAVYVLCLGVVYLVGHTAWRRVLHWRERSSRLAMRRRHGIPDSDMRPFNVAYADAMNKRTDDEKRRSRPNPARPPALPPQREAELEQSLRHRAGLSPMPDGRGHTPNTTARSNSSAYNNVPANSARTYMEEYNPRHPGQFTHAPTTAKGLARNGGYLNVQDANITVEDGKKRAFDEGMDFDTSHEAKKSRMNGVALEPTEDASSIQRGEKRGLGDDEGEDFAPSKDSRGKRARQVSRYALQRQDGDQSMDIDTALEAEEDDDEITELRSPVRGKKRDRAEAGSTFGGDDDDEHIQAEDEKDRRRRRKRRTVAKRMSEASFARGKKRDAEDEDEVSDEEGASSPERHRRKSRRQTLRDSRSMNSDISMSDSTRSRLREIGEEWETNGVKYKIGPNYDKLRQALVKKARQKFVMPKDSQHPDRDTNLEVYVECWLTEEEYAEAKQQHRLAWQDSPPKEAPERLTVKTTLAPNLPPPQHPQPTGKRLLWSTSTSTTTTPVGSPASSVEPPDGRLGRRRDPFRESIANQPLSPFTVPSNLPSARRIASNSQANYAMYAPSSRPPVSPGANGVTSFPGSPISISGESVLGSPRYRTYSKWEKQELEANAMMRVRAANAKKEEEARQAKEDQERQLRERLEREKAEKEQREKAEKERKEKEAAASAPSAAASTIPSITVTPASTSGTAPRSGFSFGPSPTSGGSIAPSGQKNLFAPNSATSSAAAAAEPPKFSFGPVPAAPGNTILFGNAPPLSGGGSNTTASAEPAKDAGSAGGSSLLDPKNTETKPAATQSFGFGAPKLDNASNPFGKSSLSAFGTAPANPAPAAAPPAPSTSESAAPKFNFNGLGATNKSTAAPSPFGTPATNGSSSSLNGALGGTSESKPSGSAFQFKVPGAPASATANAGASAASNQPGVNPTAPKFSFNTASSSAPSPFGGPSSTTTSTEPAKDTTAAPKFSFNTTSNSTPSAFGNTSSAFGSNGASTTPAAAEPAKDAAAHAKPTFSFGSTGGATTSAFPAANTTTATSNPFGGNTASANPSSFGGNTSTNPSPFSGPGSTTSAFGKPASGAPSAFGTTNGSNPSGSVFGATSNAGASNPFGAAKNTFGSTAAAGTSAFGAGAANNAAAGTSSTDKPAEAAKPMFSFASSAAPATAASSAPNTGFSFGSASPATPAAGAPSGSAAPAPASGGFSFNFGGATAGGAATAKPSPFGAAPAANPFGAAPATSAFGNTTSTGAFSFGKTAAK</sequence>
<accession>A0A8H5F288</accession>
<comment type="caution">
    <text evidence="3">The sequence shown here is derived from an EMBL/GenBank/DDBJ whole genome shotgun (WGS) entry which is preliminary data.</text>
</comment>